<evidence type="ECO:0000256" key="1">
    <source>
        <dbReference type="SAM" id="SignalP"/>
    </source>
</evidence>
<dbReference type="RefSeq" id="WP_407328281.1">
    <property type="nucleotide sequence ID" value="NZ_CP136865.1"/>
</dbReference>
<feature type="signal peptide" evidence="1">
    <location>
        <begin position="1"/>
        <end position="30"/>
    </location>
</feature>
<protein>
    <submittedName>
        <fullName evidence="2">Uncharacterized protein</fullName>
    </submittedName>
</protein>
<evidence type="ECO:0000313" key="2">
    <source>
        <dbReference type="EMBL" id="WOJ97438.1"/>
    </source>
</evidence>
<dbReference type="Proteomes" id="UP001626549">
    <property type="component" value="Chromosome"/>
</dbReference>
<reference evidence="2 3" key="1">
    <citation type="submission" date="2023-10" db="EMBL/GenBank/DDBJ databases">
        <title>Two novel species belonging to the OM43/NOR5 clade.</title>
        <authorList>
            <person name="Park M."/>
        </authorList>
    </citation>
    <scope>NUCLEOTIDE SEQUENCE [LARGE SCALE GENOMIC DNA]</scope>
    <source>
        <strain evidence="2 3">IMCC45268</strain>
    </source>
</reference>
<evidence type="ECO:0000313" key="3">
    <source>
        <dbReference type="Proteomes" id="UP001626549"/>
    </source>
</evidence>
<accession>A0ABZ0ID25</accession>
<gene>
    <name evidence="2" type="ORF">R0137_02425</name>
</gene>
<sequence length="128" mass="14261">MHSSKNSGSSMLLVAAIAAGAVSFVGTTLADNTATAGKNEYRWETDMRGKPPYKRQRVAIETVDIASMEISDSEVAMEEVRTRSFTGRPPFDRRIVELPVVDAASMELVEEQMKATTFRGRPPFRRHR</sequence>
<name>A0ABZ0ID25_9GAMM</name>
<keyword evidence="1" id="KW-0732">Signal</keyword>
<feature type="chain" id="PRO_5047077864" evidence="1">
    <location>
        <begin position="31"/>
        <end position="128"/>
    </location>
</feature>
<dbReference type="EMBL" id="CP136865">
    <property type="protein sequence ID" value="WOJ97438.1"/>
    <property type="molecule type" value="Genomic_DNA"/>
</dbReference>
<proteinExistence type="predicted"/>
<organism evidence="2 3">
    <name type="scientific">Congregibacter brevis</name>
    <dbReference type="NCBI Taxonomy" id="3081201"/>
    <lineage>
        <taxon>Bacteria</taxon>
        <taxon>Pseudomonadati</taxon>
        <taxon>Pseudomonadota</taxon>
        <taxon>Gammaproteobacteria</taxon>
        <taxon>Cellvibrionales</taxon>
        <taxon>Halieaceae</taxon>
        <taxon>Congregibacter</taxon>
    </lineage>
</organism>
<keyword evidence="3" id="KW-1185">Reference proteome</keyword>